<evidence type="ECO:0000313" key="1">
    <source>
        <dbReference type="EMBL" id="PHT83628.1"/>
    </source>
</evidence>
<reference evidence="1 2" key="1">
    <citation type="journal article" date="2014" name="Nat. Genet.">
        <title>Genome sequence of the hot pepper provides insights into the evolution of pungency in Capsicum species.</title>
        <authorList>
            <person name="Kim S."/>
            <person name="Park M."/>
            <person name="Yeom S.I."/>
            <person name="Kim Y.M."/>
            <person name="Lee J.M."/>
            <person name="Lee H.A."/>
            <person name="Seo E."/>
            <person name="Choi J."/>
            <person name="Cheong K."/>
            <person name="Kim K.T."/>
            <person name="Jung K."/>
            <person name="Lee G.W."/>
            <person name="Oh S.K."/>
            <person name="Bae C."/>
            <person name="Kim S.B."/>
            <person name="Lee H.Y."/>
            <person name="Kim S.Y."/>
            <person name="Kim M.S."/>
            <person name="Kang B.C."/>
            <person name="Jo Y.D."/>
            <person name="Yang H.B."/>
            <person name="Jeong H.J."/>
            <person name="Kang W.H."/>
            <person name="Kwon J.K."/>
            <person name="Shin C."/>
            <person name="Lim J.Y."/>
            <person name="Park J.H."/>
            <person name="Huh J.H."/>
            <person name="Kim J.S."/>
            <person name="Kim B.D."/>
            <person name="Cohen O."/>
            <person name="Paran I."/>
            <person name="Suh M.C."/>
            <person name="Lee S.B."/>
            <person name="Kim Y.K."/>
            <person name="Shin Y."/>
            <person name="Noh S.J."/>
            <person name="Park J."/>
            <person name="Seo Y.S."/>
            <person name="Kwon S.Y."/>
            <person name="Kim H.A."/>
            <person name="Park J.M."/>
            <person name="Kim H.J."/>
            <person name="Choi S.B."/>
            <person name="Bosland P.W."/>
            <person name="Reeves G."/>
            <person name="Jo S.H."/>
            <person name="Lee B.W."/>
            <person name="Cho H.T."/>
            <person name="Choi H.S."/>
            <person name="Lee M.S."/>
            <person name="Yu Y."/>
            <person name="Do Choi Y."/>
            <person name="Park B.S."/>
            <person name="van Deynze A."/>
            <person name="Ashrafi H."/>
            <person name="Hill T."/>
            <person name="Kim W.T."/>
            <person name="Pai H.S."/>
            <person name="Ahn H.K."/>
            <person name="Yeam I."/>
            <person name="Giovannoni J.J."/>
            <person name="Rose J.K."/>
            <person name="Sorensen I."/>
            <person name="Lee S.J."/>
            <person name="Kim R.W."/>
            <person name="Choi I.Y."/>
            <person name="Choi B.S."/>
            <person name="Lim J.S."/>
            <person name="Lee Y.H."/>
            <person name="Choi D."/>
        </authorList>
    </citation>
    <scope>NUCLEOTIDE SEQUENCE [LARGE SCALE GENOMIC DNA]</scope>
    <source>
        <strain evidence="2">cv. CM334</strain>
    </source>
</reference>
<protein>
    <submittedName>
        <fullName evidence="1">Uncharacterized protein</fullName>
    </submittedName>
</protein>
<organism evidence="1 2">
    <name type="scientific">Capsicum annuum</name>
    <name type="common">Capsicum pepper</name>
    <dbReference type="NCBI Taxonomy" id="4072"/>
    <lineage>
        <taxon>Eukaryota</taxon>
        <taxon>Viridiplantae</taxon>
        <taxon>Streptophyta</taxon>
        <taxon>Embryophyta</taxon>
        <taxon>Tracheophyta</taxon>
        <taxon>Spermatophyta</taxon>
        <taxon>Magnoliopsida</taxon>
        <taxon>eudicotyledons</taxon>
        <taxon>Gunneridae</taxon>
        <taxon>Pentapetalae</taxon>
        <taxon>asterids</taxon>
        <taxon>lamiids</taxon>
        <taxon>Solanales</taxon>
        <taxon>Solanaceae</taxon>
        <taxon>Solanoideae</taxon>
        <taxon>Capsiceae</taxon>
        <taxon>Capsicum</taxon>
    </lineage>
</organism>
<accession>A0A2G2ZNQ5</accession>
<evidence type="ECO:0000313" key="2">
    <source>
        <dbReference type="Proteomes" id="UP000222542"/>
    </source>
</evidence>
<keyword evidence="2" id="KW-1185">Reference proteome</keyword>
<dbReference type="Gramene" id="PHT83628">
    <property type="protein sequence ID" value="PHT83628"/>
    <property type="gene ID" value="T459_12071"/>
</dbReference>
<comment type="caution">
    <text evidence="1">The sequence shown here is derived from an EMBL/GenBank/DDBJ whole genome shotgun (WGS) entry which is preliminary data.</text>
</comment>
<dbReference type="STRING" id="4072.A0A2G2ZNQ5"/>
<dbReference type="AlphaFoldDB" id="A0A2G2ZNQ5"/>
<dbReference type="InterPro" id="IPR014710">
    <property type="entry name" value="RmlC-like_jellyroll"/>
</dbReference>
<gene>
    <name evidence="1" type="ORF">T459_12071</name>
</gene>
<dbReference type="EMBL" id="AYRZ02000004">
    <property type="protein sequence ID" value="PHT83628.1"/>
    <property type="molecule type" value="Genomic_DNA"/>
</dbReference>
<sequence length="82" mass="8970">MERFARTQKNLAGHQNGKVCKDPRIVQAEDFFFSGLDIAGNKSKAIGFLVTPVIIPGANTLDIVIGRVGFGDFWCIVVGTRF</sequence>
<reference evidence="1 2" key="2">
    <citation type="journal article" date="2017" name="Genome Biol.">
        <title>New reference genome sequences of hot pepper reveal the massive evolution of plant disease-resistance genes by retroduplication.</title>
        <authorList>
            <person name="Kim S."/>
            <person name="Park J."/>
            <person name="Yeom S.I."/>
            <person name="Kim Y.M."/>
            <person name="Seo E."/>
            <person name="Kim K.T."/>
            <person name="Kim M.S."/>
            <person name="Lee J.M."/>
            <person name="Cheong K."/>
            <person name="Shin H.S."/>
            <person name="Kim S.B."/>
            <person name="Han K."/>
            <person name="Lee J."/>
            <person name="Park M."/>
            <person name="Lee H.A."/>
            <person name="Lee H.Y."/>
            <person name="Lee Y."/>
            <person name="Oh S."/>
            <person name="Lee J.H."/>
            <person name="Choi E."/>
            <person name="Choi E."/>
            <person name="Lee S.E."/>
            <person name="Jeon J."/>
            <person name="Kim H."/>
            <person name="Choi G."/>
            <person name="Song H."/>
            <person name="Lee J."/>
            <person name="Lee S.C."/>
            <person name="Kwon J.K."/>
            <person name="Lee H.Y."/>
            <person name="Koo N."/>
            <person name="Hong Y."/>
            <person name="Kim R.W."/>
            <person name="Kang W.H."/>
            <person name="Huh J.H."/>
            <person name="Kang B.C."/>
            <person name="Yang T.J."/>
            <person name="Lee Y.H."/>
            <person name="Bennetzen J.L."/>
            <person name="Choi D."/>
        </authorList>
    </citation>
    <scope>NUCLEOTIDE SEQUENCE [LARGE SCALE GENOMIC DNA]</scope>
    <source>
        <strain evidence="2">cv. CM334</strain>
    </source>
</reference>
<name>A0A2G2ZNQ5_CAPAN</name>
<dbReference type="Gene3D" id="2.60.120.10">
    <property type="entry name" value="Jelly Rolls"/>
    <property type="match status" value="1"/>
</dbReference>
<dbReference type="Proteomes" id="UP000222542">
    <property type="component" value="Unassembled WGS sequence"/>
</dbReference>
<proteinExistence type="predicted"/>